<dbReference type="InterPro" id="IPR007253">
    <property type="entry name" value="Cell_wall-bd_2"/>
</dbReference>
<dbReference type="SMART" id="SM00287">
    <property type="entry name" value="SH3b"/>
    <property type="match status" value="2"/>
</dbReference>
<evidence type="ECO:0000256" key="3">
    <source>
        <dbReference type="SAM" id="MobiDB-lite"/>
    </source>
</evidence>
<dbReference type="HOGENOM" id="CLU_020116_0_0_9"/>
<proteinExistence type="predicted"/>
<feature type="domain" description="SH3b" evidence="4">
    <location>
        <begin position="384"/>
        <end position="446"/>
    </location>
</feature>
<dbReference type="eggNOG" id="COG0860">
    <property type="taxonomic scope" value="Bacteria"/>
</dbReference>
<dbReference type="PANTHER" id="PTHR30032:SF8">
    <property type="entry name" value="GERMINATION-SPECIFIC N-ACETYLMURAMOYL-L-ALANINE AMIDASE"/>
    <property type="match status" value="1"/>
</dbReference>
<evidence type="ECO:0000256" key="1">
    <source>
        <dbReference type="ARBA" id="ARBA00022801"/>
    </source>
</evidence>
<keyword evidence="6" id="KW-1185">Reference proteome</keyword>
<dbReference type="PANTHER" id="PTHR30032">
    <property type="entry name" value="N-ACETYLMURAMOYL-L-ALANINE AMIDASE-RELATED"/>
    <property type="match status" value="1"/>
</dbReference>
<dbReference type="Gene3D" id="3.40.50.12090">
    <property type="match status" value="2"/>
</dbReference>
<dbReference type="Proteomes" id="UP000005104">
    <property type="component" value="Chromosome"/>
</dbReference>
<sequence length="755" mass="81913">MDILKKLILSVITTLAFTFCMPYITQASPLAYSTERIAGQDRVETALKISQKGWTSAQAVILCEYNDYPDSIAATPFAVSLNAPILLTKGDSIDPRVVQELQRLSPQNVILLGGNACLQPAIGKELTDKLSINWERIGGFDRYETSVLLAKKLSSDSLILANGDNFPDALSAATFAGIKQIPIVLTSTKLPDSVIQYYQETAPQHLIVIGGEAVIPSEELTKRSFTVETRLAGYDRYGTNAEVVSHMKETYQSNDLFLASGITFPDAVAGTVLASKFKAPLLLAEVNDIPPSVYAIMRQHMKVEPPAPVQTPSNNTNPRLNQGKITASGGLNLRETPSSTGNVLTTIPEGTMIDLSDKQDQWYKTTYQAKTGWVSANYLSVTSIKGITKASGGLNLRETPSSTGNVLVTIPKDTSVELLEQQGQWYKTTYKSKTGWISADYVTIAANNEPSSSDNSNSAPTIDLSVNGQVYILGGTGIISAAAQTIIEGKTSSKYPDNLKDFPPLPSEIKKPEPPPPSRGEDEEPPPAEDPKDDPPVTTYDPSTEVLINPFEKVPANALSGKTIMIDPGHGGPDTGAIGPTKTYEKDNNLAIAFALDETLRNAGATVIFTRTKDVSLCANNHTEAEDLQTRVNLANESKADLFISIHNDASLNRDVQGTSTYYSADNPQKNESLHLANSIQSAVIDTIKTNNRGPKEGRLYVLRYTTMPSVLVETAFISNPYEEARLQNPTFRKNVANAILIGIYNYYKNPLPEA</sequence>
<reference evidence="5 6" key="1">
    <citation type="submission" date="2011-11" db="EMBL/GenBank/DDBJ databases">
        <title>The Noncontiguous Finished genome of Desulfosporosinus youngiae DSM 17734.</title>
        <authorList>
            <consortium name="US DOE Joint Genome Institute (JGI-PGF)"/>
            <person name="Lucas S."/>
            <person name="Han J."/>
            <person name="Lapidus A."/>
            <person name="Cheng J.-F."/>
            <person name="Goodwin L."/>
            <person name="Pitluck S."/>
            <person name="Peters L."/>
            <person name="Ovchinnikova G."/>
            <person name="Lu M."/>
            <person name="Land M.L."/>
            <person name="Hauser L."/>
            <person name="Pester M."/>
            <person name="Spring S."/>
            <person name="Ollivier B."/>
            <person name="Rattei T."/>
            <person name="Klenk H.-P."/>
            <person name="Wagner M."/>
            <person name="Loy A."/>
            <person name="Woyke T.J."/>
        </authorList>
    </citation>
    <scope>NUCLEOTIDE SEQUENCE [LARGE SCALE GENOMIC DNA]</scope>
    <source>
        <strain evidence="5 6">DSM 17734</strain>
    </source>
</reference>
<keyword evidence="2" id="KW-0961">Cell wall biogenesis/degradation</keyword>
<dbReference type="Pfam" id="PF04122">
    <property type="entry name" value="CW_binding_2"/>
    <property type="match status" value="3"/>
</dbReference>
<dbReference type="InterPro" id="IPR003646">
    <property type="entry name" value="SH3-like_bac-type"/>
</dbReference>
<accession>H5XWZ4</accession>
<dbReference type="Pfam" id="PF01520">
    <property type="entry name" value="Amidase_3"/>
    <property type="match status" value="1"/>
</dbReference>
<name>H5XWZ4_9FIRM</name>
<dbReference type="InterPro" id="IPR051922">
    <property type="entry name" value="Bact_Sporulation_Assoc"/>
</dbReference>
<dbReference type="GO" id="GO:0009253">
    <property type="term" value="P:peptidoglycan catabolic process"/>
    <property type="evidence" value="ECO:0007669"/>
    <property type="project" value="InterPro"/>
</dbReference>
<protein>
    <submittedName>
        <fullName evidence="5">N-acetylmuramoyl-L-alanine amidase</fullName>
    </submittedName>
</protein>
<dbReference type="SMART" id="SM00646">
    <property type="entry name" value="Ami_3"/>
    <property type="match status" value="1"/>
</dbReference>
<evidence type="ECO:0000256" key="2">
    <source>
        <dbReference type="ARBA" id="ARBA00023316"/>
    </source>
</evidence>
<dbReference type="InterPro" id="IPR002508">
    <property type="entry name" value="MurNAc-LAA_cat"/>
</dbReference>
<evidence type="ECO:0000313" key="5">
    <source>
        <dbReference type="EMBL" id="EHQ90862.1"/>
    </source>
</evidence>
<dbReference type="Gene3D" id="3.40.630.40">
    <property type="entry name" value="Zn-dependent exopeptidases"/>
    <property type="match status" value="1"/>
</dbReference>
<dbReference type="SUPFAM" id="SSF53187">
    <property type="entry name" value="Zn-dependent exopeptidases"/>
    <property type="match status" value="1"/>
</dbReference>
<dbReference type="CDD" id="cd02696">
    <property type="entry name" value="MurNAc-LAA"/>
    <property type="match status" value="1"/>
</dbReference>
<dbReference type="PROSITE" id="PS51781">
    <property type="entry name" value="SH3B"/>
    <property type="match status" value="2"/>
</dbReference>
<feature type="region of interest" description="Disordered" evidence="3">
    <location>
        <begin position="492"/>
        <end position="543"/>
    </location>
</feature>
<keyword evidence="1" id="KW-0378">Hydrolase</keyword>
<dbReference type="AlphaFoldDB" id="H5XWZ4"/>
<dbReference type="GO" id="GO:0008745">
    <property type="term" value="F:N-acetylmuramoyl-L-alanine amidase activity"/>
    <property type="evidence" value="ECO:0007669"/>
    <property type="project" value="InterPro"/>
</dbReference>
<dbReference type="Pfam" id="PF08239">
    <property type="entry name" value="SH3_3"/>
    <property type="match status" value="2"/>
</dbReference>
<dbReference type="Gene3D" id="2.30.30.40">
    <property type="entry name" value="SH3 Domains"/>
    <property type="match status" value="2"/>
</dbReference>
<dbReference type="GO" id="GO:0071555">
    <property type="term" value="P:cell wall organization"/>
    <property type="evidence" value="ECO:0007669"/>
    <property type="project" value="UniProtKB-KW"/>
</dbReference>
<evidence type="ECO:0000313" key="6">
    <source>
        <dbReference type="Proteomes" id="UP000005104"/>
    </source>
</evidence>
<dbReference type="STRING" id="768710.DesyoDRAFT_3880"/>
<feature type="domain" description="SH3b" evidence="4">
    <location>
        <begin position="320"/>
        <end position="383"/>
    </location>
</feature>
<dbReference type="EMBL" id="CM001441">
    <property type="protein sequence ID" value="EHQ90862.1"/>
    <property type="molecule type" value="Genomic_DNA"/>
</dbReference>
<dbReference type="eggNOG" id="COG2247">
    <property type="taxonomic scope" value="Bacteria"/>
</dbReference>
<organism evidence="5 6">
    <name type="scientific">Desulfosporosinus youngiae DSM 17734</name>
    <dbReference type="NCBI Taxonomy" id="768710"/>
    <lineage>
        <taxon>Bacteria</taxon>
        <taxon>Bacillati</taxon>
        <taxon>Bacillota</taxon>
        <taxon>Clostridia</taxon>
        <taxon>Eubacteriales</taxon>
        <taxon>Desulfitobacteriaceae</taxon>
        <taxon>Desulfosporosinus</taxon>
    </lineage>
</organism>
<dbReference type="eggNOG" id="COG3103">
    <property type="taxonomic scope" value="Bacteria"/>
</dbReference>
<gene>
    <name evidence="5" type="ORF">DesyoDRAFT_3880</name>
</gene>
<evidence type="ECO:0000259" key="4">
    <source>
        <dbReference type="PROSITE" id="PS51781"/>
    </source>
</evidence>